<feature type="transmembrane region" description="Helical" evidence="5">
    <location>
        <begin position="85"/>
        <end position="107"/>
    </location>
</feature>
<dbReference type="OrthoDB" id="3358017at2759"/>
<evidence type="ECO:0000256" key="4">
    <source>
        <dbReference type="ARBA" id="ARBA00023136"/>
    </source>
</evidence>
<evidence type="ECO:0000256" key="1">
    <source>
        <dbReference type="ARBA" id="ARBA00004141"/>
    </source>
</evidence>
<dbReference type="GO" id="GO:0000324">
    <property type="term" value="C:fungal-type vacuole"/>
    <property type="evidence" value="ECO:0007669"/>
    <property type="project" value="TreeGrafter"/>
</dbReference>
<evidence type="ECO:0000256" key="3">
    <source>
        <dbReference type="ARBA" id="ARBA00022989"/>
    </source>
</evidence>
<keyword evidence="4 5" id="KW-0472">Membrane</keyword>
<dbReference type="GO" id="GO:0005886">
    <property type="term" value="C:plasma membrane"/>
    <property type="evidence" value="ECO:0007669"/>
    <property type="project" value="TreeGrafter"/>
</dbReference>
<organism evidence="6 7">
    <name type="scientific">Hypsizygus marmoreus</name>
    <name type="common">White beech mushroom</name>
    <name type="synonym">Agaricus marmoreus</name>
    <dbReference type="NCBI Taxonomy" id="39966"/>
    <lineage>
        <taxon>Eukaryota</taxon>
        <taxon>Fungi</taxon>
        <taxon>Dikarya</taxon>
        <taxon>Basidiomycota</taxon>
        <taxon>Agaricomycotina</taxon>
        <taxon>Agaricomycetes</taxon>
        <taxon>Agaricomycetidae</taxon>
        <taxon>Agaricales</taxon>
        <taxon>Tricholomatineae</taxon>
        <taxon>Lyophyllaceae</taxon>
        <taxon>Hypsizygus</taxon>
    </lineage>
</organism>
<dbReference type="FunCoup" id="A0A369J333">
    <property type="interactions" value="32"/>
</dbReference>
<dbReference type="STRING" id="39966.A0A369J333"/>
<name>A0A369J333_HYPMA</name>
<evidence type="ECO:0000256" key="5">
    <source>
        <dbReference type="SAM" id="Phobius"/>
    </source>
</evidence>
<gene>
    <name evidence="6" type="ORF">Hypma_004143</name>
</gene>
<dbReference type="InParanoid" id="A0A369J333"/>
<keyword evidence="2 5" id="KW-0812">Transmembrane</keyword>
<keyword evidence="3 5" id="KW-1133">Transmembrane helix</keyword>
<dbReference type="Pfam" id="PF04479">
    <property type="entry name" value="RTA1"/>
    <property type="match status" value="1"/>
</dbReference>
<feature type="transmembrane region" description="Helical" evidence="5">
    <location>
        <begin position="256"/>
        <end position="281"/>
    </location>
</feature>
<accession>A0A369J333</accession>
<evidence type="ECO:0000313" key="7">
    <source>
        <dbReference type="Proteomes" id="UP000076154"/>
    </source>
</evidence>
<keyword evidence="7" id="KW-1185">Reference proteome</keyword>
<evidence type="ECO:0000256" key="2">
    <source>
        <dbReference type="ARBA" id="ARBA00022692"/>
    </source>
</evidence>
<dbReference type="PANTHER" id="PTHR31465">
    <property type="entry name" value="PROTEIN RTA1-RELATED"/>
    <property type="match status" value="1"/>
</dbReference>
<dbReference type="AlphaFoldDB" id="A0A369J333"/>
<dbReference type="InterPro" id="IPR007568">
    <property type="entry name" value="RTA1"/>
</dbReference>
<dbReference type="Proteomes" id="UP000076154">
    <property type="component" value="Unassembled WGS sequence"/>
</dbReference>
<feature type="transmembrane region" description="Helical" evidence="5">
    <location>
        <begin position="53"/>
        <end position="73"/>
    </location>
</feature>
<comment type="caution">
    <text evidence="6">The sequence shown here is derived from an EMBL/GenBank/DDBJ whole genome shotgun (WGS) entry which is preliminary data.</text>
</comment>
<dbReference type="EMBL" id="LUEZ02000156">
    <property type="protein sequence ID" value="RDB15560.1"/>
    <property type="molecule type" value="Genomic_DNA"/>
</dbReference>
<feature type="transmembrane region" description="Helical" evidence="5">
    <location>
        <begin position="216"/>
        <end position="236"/>
    </location>
</feature>
<evidence type="ECO:0000313" key="6">
    <source>
        <dbReference type="EMBL" id="RDB15560.1"/>
    </source>
</evidence>
<feature type="transmembrane region" description="Helical" evidence="5">
    <location>
        <begin position="127"/>
        <end position="150"/>
    </location>
</feature>
<sequence length="295" mass="32403">MTGSINGTTTLLQVYRSSPYGYVPSRAVAIIFIALFAISTVAHTVQAIYFRMWWLFPTICICGIVEVTGWSGRLWSSFSATNSDAFMLQICATILAPTPLLAANFVILGRVIRRLGTYYSRLPPRWYIVIFCTCDVISLIIQGTGGGLAASADIDPTPGGNVMLGGIVFQLVTIIVYSTFAIEFFVRYACDRPVVSNRDGSSEAMKSSKPPMTPKLKTMSLALAFSTICLFIRAIYRTVELSDGWTGRIITTEVYFNVLDGTMIVLAIYVMNFVHPGVFLCREDARAGNEKQSVA</sequence>
<comment type="subcellular location">
    <subcellularLocation>
        <location evidence="1">Membrane</location>
        <topology evidence="1">Multi-pass membrane protein</topology>
    </subcellularLocation>
</comment>
<reference evidence="6" key="1">
    <citation type="submission" date="2018-04" db="EMBL/GenBank/DDBJ databases">
        <title>Whole genome sequencing of Hypsizygus marmoreus.</title>
        <authorList>
            <person name="Choi I.-G."/>
            <person name="Min B."/>
            <person name="Kim J.-G."/>
            <person name="Kim S."/>
            <person name="Oh Y.-L."/>
            <person name="Kong W.-S."/>
            <person name="Park H."/>
            <person name="Jeong J."/>
            <person name="Song E.-S."/>
        </authorList>
    </citation>
    <scope>NUCLEOTIDE SEQUENCE [LARGE SCALE GENOMIC DNA]</scope>
    <source>
        <strain evidence="6">51987-8</strain>
    </source>
</reference>
<feature type="transmembrane region" description="Helical" evidence="5">
    <location>
        <begin position="20"/>
        <end position="41"/>
    </location>
</feature>
<dbReference type="PANTHER" id="PTHR31465:SF9">
    <property type="entry name" value="SPHINGOID LONG-CHAIN BASE TRANSPORTER RSB1"/>
    <property type="match status" value="1"/>
</dbReference>
<protein>
    <submittedName>
        <fullName evidence="6">Uncharacterized protein C17G6.02c</fullName>
    </submittedName>
</protein>
<feature type="transmembrane region" description="Helical" evidence="5">
    <location>
        <begin position="162"/>
        <end position="186"/>
    </location>
</feature>
<proteinExistence type="predicted"/>